<dbReference type="GeneID" id="81380363"/>
<comment type="caution">
    <text evidence="2">The sequence shown here is derived from an EMBL/GenBank/DDBJ whole genome shotgun (WGS) entry which is preliminary data.</text>
</comment>
<dbReference type="AlphaFoldDB" id="A0A9W9TTD3"/>
<feature type="region of interest" description="Disordered" evidence="1">
    <location>
        <begin position="310"/>
        <end position="332"/>
    </location>
</feature>
<name>A0A9W9TTD3_PENCI</name>
<feature type="compositionally biased region" description="Polar residues" evidence="1">
    <location>
        <begin position="310"/>
        <end position="331"/>
    </location>
</feature>
<dbReference type="RefSeq" id="XP_056503690.1">
    <property type="nucleotide sequence ID" value="XM_056641196.1"/>
</dbReference>
<feature type="region of interest" description="Disordered" evidence="1">
    <location>
        <begin position="347"/>
        <end position="368"/>
    </location>
</feature>
<evidence type="ECO:0000313" key="2">
    <source>
        <dbReference type="EMBL" id="KAJ5240685.1"/>
    </source>
</evidence>
<organism evidence="2 3">
    <name type="scientific">Penicillium citrinum</name>
    <dbReference type="NCBI Taxonomy" id="5077"/>
    <lineage>
        <taxon>Eukaryota</taxon>
        <taxon>Fungi</taxon>
        <taxon>Dikarya</taxon>
        <taxon>Ascomycota</taxon>
        <taxon>Pezizomycotina</taxon>
        <taxon>Eurotiomycetes</taxon>
        <taxon>Eurotiomycetidae</taxon>
        <taxon>Eurotiales</taxon>
        <taxon>Aspergillaceae</taxon>
        <taxon>Penicillium</taxon>
    </lineage>
</organism>
<feature type="region of interest" description="Disordered" evidence="1">
    <location>
        <begin position="416"/>
        <end position="443"/>
    </location>
</feature>
<gene>
    <name evidence="2" type="ORF">N7469_002276</name>
</gene>
<proteinExistence type="predicted"/>
<reference evidence="2" key="1">
    <citation type="submission" date="2022-11" db="EMBL/GenBank/DDBJ databases">
        <authorList>
            <person name="Petersen C."/>
        </authorList>
    </citation>
    <scope>NUCLEOTIDE SEQUENCE</scope>
    <source>
        <strain evidence="2">IBT 23319</strain>
    </source>
</reference>
<feature type="compositionally biased region" description="Polar residues" evidence="1">
    <location>
        <begin position="636"/>
        <end position="660"/>
    </location>
</feature>
<feature type="region of interest" description="Disordered" evidence="1">
    <location>
        <begin position="636"/>
        <end position="713"/>
    </location>
</feature>
<evidence type="ECO:0000313" key="3">
    <source>
        <dbReference type="Proteomes" id="UP001147733"/>
    </source>
</evidence>
<reference evidence="2" key="2">
    <citation type="journal article" date="2023" name="IMA Fungus">
        <title>Comparative genomic study of the Penicillium genus elucidates a diverse pangenome and 15 lateral gene transfer events.</title>
        <authorList>
            <person name="Petersen C."/>
            <person name="Sorensen T."/>
            <person name="Nielsen M.R."/>
            <person name="Sondergaard T.E."/>
            <person name="Sorensen J.L."/>
            <person name="Fitzpatrick D.A."/>
            <person name="Frisvad J.C."/>
            <person name="Nielsen K.L."/>
        </authorList>
    </citation>
    <scope>NUCLEOTIDE SEQUENCE</scope>
    <source>
        <strain evidence="2">IBT 23319</strain>
    </source>
</reference>
<keyword evidence="3" id="KW-1185">Reference proteome</keyword>
<evidence type="ECO:0000256" key="1">
    <source>
        <dbReference type="SAM" id="MobiDB-lite"/>
    </source>
</evidence>
<accession>A0A9W9TTD3</accession>
<dbReference type="EMBL" id="JAPQKT010000002">
    <property type="protein sequence ID" value="KAJ5240685.1"/>
    <property type="molecule type" value="Genomic_DNA"/>
</dbReference>
<sequence length="713" mass="78477">MDNGKDANRYGDHSGLREKLLEQFQPLQEKLCSALEDSQDLLTQFRKNTSLAGIFDAPMISVQLMKGVDALFGSPSPKIVQRGQNTLQKPISWPDIVTASNCKIENKEAGIFHYHLDDVEAIAELSEFQHSIVLSGILQKLTQPWSYKRDVQTELYTLSSIAETAGLSIQLASRILEVNKKIIGQADQRSRVLRDLLKQWKEPLSYRGPLSLISGKAQRQHCSGHAESPVRGGSHRAASSNNKEPKRPRLTWTERRWRSPLTQTLTMARLYHRKTALATRKRVHRSAGPVGMGMRRSKMLHRRLCHRVTLSGQPMPSHTNSPARTKSTNDQPRCLDNPCPQLDNIPHIRLSGSPSENSENCRKPGGEANKEWANTQLEMQYSPRELGWNTETPSNVVLGAIPNGHDLLTARPAPTGSQAHLVTGKPATSGRTGPSDGDGGHAKAPLGTALITSPRNNADLPSLGSTITDKCHPEPTSDIIPVAVRNLSSIEAPSCLKDTVYQGPGGINLIDGISSSPTGSLDIPPNLMGGERKDVAVTIAPVKAPTLKPQWTKSRNRRWATEDLERLPSWFMDRAHLTEDEIEAAFRVDFQHERSFRAIHAAFKKQIKIAHEASHLNSAGGRGPDTHSPVRYSVTNNSIRPPISQTISGPPNDSQGTPEASTPEEFPVMTGYPDNIEMSPDRADLTRSPSTISYRANSAENTPFSPSFYDQGK</sequence>
<protein>
    <submittedName>
        <fullName evidence="2">Uncharacterized protein</fullName>
    </submittedName>
</protein>
<dbReference type="Proteomes" id="UP001147733">
    <property type="component" value="Unassembled WGS sequence"/>
</dbReference>
<feature type="compositionally biased region" description="Polar residues" evidence="1">
    <location>
        <begin position="687"/>
        <end position="705"/>
    </location>
</feature>
<feature type="compositionally biased region" description="Basic and acidic residues" evidence="1">
    <location>
        <begin position="359"/>
        <end position="368"/>
    </location>
</feature>
<feature type="region of interest" description="Disordered" evidence="1">
    <location>
        <begin position="217"/>
        <end position="251"/>
    </location>
</feature>
<dbReference type="OrthoDB" id="4365878at2759"/>